<evidence type="ECO:0000256" key="1">
    <source>
        <dbReference type="ARBA" id="ARBA00011009"/>
    </source>
</evidence>
<evidence type="ECO:0000259" key="19">
    <source>
        <dbReference type="Pfam" id="PF01210"/>
    </source>
</evidence>
<keyword evidence="13" id="KW-0547">Nucleotide-binding</keyword>
<feature type="binding site" evidence="13">
    <location>
        <position position="50"/>
    </location>
    <ligand>
        <name>NADPH</name>
        <dbReference type="ChEBI" id="CHEBI:57783"/>
    </ligand>
</feature>
<dbReference type="InterPro" id="IPR011128">
    <property type="entry name" value="G3P_DH_NAD-dep_N"/>
</dbReference>
<dbReference type="SUPFAM" id="SSF48179">
    <property type="entry name" value="6-phosphogluconate dehydrogenase C-terminal domain-like"/>
    <property type="match status" value="1"/>
</dbReference>
<dbReference type="EMBL" id="CP009654">
    <property type="protein sequence ID" value="APC97768.1"/>
    <property type="molecule type" value="Genomic_DNA"/>
</dbReference>
<dbReference type="InterPro" id="IPR006168">
    <property type="entry name" value="G3P_DH_NAD-dep"/>
</dbReference>
<dbReference type="GO" id="GO:0141152">
    <property type="term" value="F:glycerol-3-phosphate dehydrogenase (NAD+) activity"/>
    <property type="evidence" value="ECO:0007669"/>
    <property type="project" value="RHEA"/>
</dbReference>
<dbReference type="InterPro" id="IPR008927">
    <property type="entry name" value="6-PGluconate_DH-like_C_sf"/>
</dbReference>
<feature type="binding site" evidence="15">
    <location>
        <position position="108"/>
    </location>
    <ligand>
        <name>substrate</name>
    </ligand>
</feature>
<comment type="pathway">
    <text evidence="13">Membrane lipid metabolism; glycerophospholipid metabolism.</text>
</comment>
<dbReference type="PIRSF" id="PIRSF000114">
    <property type="entry name" value="Glycerol-3-P_dh"/>
    <property type="match status" value="1"/>
</dbReference>
<keyword evidence="7 13" id="KW-0594">Phospholipid biosynthesis</keyword>
<dbReference type="NCBIfam" id="NF000942">
    <property type="entry name" value="PRK00094.1-4"/>
    <property type="match status" value="1"/>
</dbReference>
<evidence type="ECO:0000256" key="4">
    <source>
        <dbReference type="ARBA" id="ARBA00023002"/>
    </source>
</evidence>
<feature type="binding site" evidence="13">
    <location>
        <position position="108"/>
    </location>
    <ligand>
        <name>sn-glycerol 3-phosphate</name>
        <dbReference type="ChEBI" id="CHEBI:57597"/>
    </ligand>
</feature>
<comment type="function">
    <text evidence="13">Catalyzes the reduction of the glycolytic intermediate dihydroxyacetone phosphate (DHAP) to sn-glycerol 3-phosphate (G3P), the key precursor for phospholipid synthesis.</text>
</comment>
<dbReference type="KEGG" id="frc:KX01_720"/>
<keyword evidence="3 13" id="KW-0521">NADP</keyword>
<keyword evidence="2 13" id="KW-0444">Lipid biosynthesis</keyword>
<evidence type="ECO:0000313" key="21">
    <source>
        <dbReference type="EMBL" id="APC97768.1"/>
    </source>
</evidence>
<feature type="binding site" evidence="16">
    <location>
        <position position="255"/>
    </location>
    <ligand>
        <name>NAD(+)</name>
        <dbReference type="ChEBI" id="CHEBI:57540"/>
    </ligand>
</feature>
<dbReference type="InterPro" id="IPR036291">
    <property type="entry name" value="NAD(P)-bd_dom_sf"/>
</dbReference>
<gene>
    <name evidence="13" type="primary">gpsA</name>
    <name evidence="21" type="ORF">KX01_720</name>
</gene>
<evidence type="ECO:0000256" key="16">
    <source>
        <dbReference type="PIRSR" id="PIRSR000114-3"/>
    </source>
</evidence>
<evidence type="ECO:0000256" key="5">
    <source>
        <dbReference type="ARBA" id="ARBA00023027"/>
    </source>
</evidence>
<feature type="binding site" evidence="15">
    <location>
        <begin position="255"/>
        <end position="256"/>
    </location>
    <ligand>
        <name>substrate</name>
    </ligand>
</feature>
<dbReference type="PANTHER" id="PTHR11728:SF1">
    <property type="entry name" value="GLYCEROL-3-PHOSPHATE DEHYDROGENASE [NAD(+)] 2, CHLOROPLASTIC"/>
    <property type="match status" value="1"/>
</dbReference>
<comment type="caution">
    <text evidence="13">Lacks conserved residue(s) required for the propagation of feature annotation.</text>
</comment>
<evidence type="ECO:0000259" key="20">
    <source>
        <dbReference type="Pfam" id="PF07479"/>
    </source>
</evidence>
<feature type="binding site" evidence="13">
    <location>
        <position position="136"/>
    </location>
    <ligand>
        <name>sn-glycerol 3-phosphate</name>
        <dbReference type="ChEBI" id="CHEBI:57597"/>
    </ligand>
</feature>
<feature type="binding site" evidence="13">
    <location>
        <position position="35"/>
    </location>
    <ligand>
        <name>NADPH</name>
        <dbReference type="ChEBI" id="CHEBI:57783"/>
    </ligand>
</feature>
<feature type="binding site" evidence="13">
    <location>
        <position position="279"/>
    </location>
    <ligand>
        <name>NADPH</name>
        <dbReference type="ChEBI" id="CHEBI:57783"/>
    </ligand>
</feature>
<evidence type="ECO:0000256" key="2">
    <source>
        <dbReference type="ARBA" id="ARBA00022516"/>
    </source>
</evidence>
<evidence type="ECO:0000256" key="9">
    <source>
        <dbReference type="ARBA" id="ARBA00052716"/>
    </source>
</evidence>
<evidence type="ECO:0000256" key="15">
    <source>
        <dbReference type="PIRSR" id="PIRSR000114-2"/>
    </source>
</evidence>
<comment type="subcellular location">
    <subcellularLocation>
        <location evidence="13">Cytoplasm</location>
    </subcellularLocation>
</comment>
<dbReference type="GO" id="GO:0046168">
    <property type="term" value="P:glycerol-3-phosphate catabolic process"/>
    <property type="evidence" value="ECO:0007669"/>
    <property type="project" value="InterPro"/>
</dbReference>
<keyword evidence="22" id="KW-1185">Reference proteome</keyword>
<dbReference type="GO" id="GO:0005975">
    <property type="term" value="P:carbohydrate metabolic process"/>
    <property type="evidence" value="ECO:0007669"/>
    <property type="project" value="InterPro"/>
</dbReference>
<dbReference type="Gene3D" id="3.40.50.720">
    <property type="entry name" value="NAD(P)-binding Rossmann-like Domain"/>
    <property type="match status" value="1"/>
</dbReference>
<dbReference type="STRING" id="1542390.KX01_720"/>
<keyword evidence="4 13" id="KW-0560">Oxidoreductase</keyword>
<feature type="binding site" evidence="13">
    <location>
        <position position="13"/>
    </location>
    <ligand>
        <name>NADPH</name>
        <dbReference type="ChEBI" id="CHEBI:57783"/>
    </ligand>
</feature>
<feature type="binding site" evidence="13">
    <location>
        <position position="244"/>
    </location>
    <ligand>
        <name>sn-glycerol 3-phosphate</name>
        <dbReference type="ChEBI" id="CHEBI:57597"/>
    </ligand>
</feature>
<feature type="binding site" evidence="13">
    <location>
        <position position="12"/>
    </location>
    <ligand>
        <name>NADPH</name>
        <dbReference type="ChEBI" id="CHEBI:57783"/>
    </ligand>
</feature>
<dbReference type="FunFam" id="1.10.1040.10:FF:000001">
    <property type="entry name" value="Glycerol-3-phosphate dehydrogenase [NAD(P)+]"/>
    <property type="match status" value="1"/>
</dbReference>
<evidence type="ECO:0000256" key="11">
    <source>
        <dbReference type="ARBA" id="ARBA00069372"/>
    </source>
</evidence>
<evidence type="ECO:0000313" key="22">
    <source>
        <dbReference type="Proteomes" id="UP000182521"/>
    </source>
</evidence>
<feature type="domain" description="Glycerol-3-phosphate dehydrogenase NAD-dependent N-terminal" evidence="19">
    <location>
        <begin position="5"/>
        <end position="160"/>
    </location>
</feature>
<dbReference type="GO" id="GO:0005829">
    <property type="term" value="C:cytosol"/>
    <property type="evidence" value="ECO:0007669"/>
    <property type="project" value="TreeGrafter"/>
</dbReference>
<proteinExistence type="inferred from homology"/>
<evidence type="ECO:0000256" key="6">
    <source>
        <dbReference type="ARBA" id="ARBA00023098"/>
    </source>
</evidence>
<feature type="binding site" evidence="13">
    <location>
        <position position="138"/>
    </location>
    <ligand>
        <name>sn-glycerol 3-phosphate</name>
        <dbReference type="ChEBI" id="CHEBI:57597"/>
    </ligand>
</feature>
<feature type="binding site" evidence="13">
    <location>
        <position position="140"/>
    </location>
    <ligand>
        <name>NADPH</name>
        <dbReference type="ChEBI" id="CHEBI:57783"/>
    </ligand>
</feature>
<evidence type="ECO:0000256" key="8">
    <source>
        <dbReference type="ARBA" id="ARBA00023264"/>
    </source>
</evidence>
<dbReference type="NCBIfam" id="NF000940">
    <property type="entry name" value="PRK00094.1-2"/>
    <property type="match status" value="1"/>
</dbReference>
<dbReference type="FunFam" id="3.40.50.720:FF:000019">
    <property type="entry name" value="Glycerol-3-phosphate dehydrogenase [NAD(P)+]"/>
    <property type="match status" value="1"/>
</dbReference>
<dbReference type="HAMAP" id="MF_00394">
    <property type="entry name" value="NAD_Glyc3P_dehydrog"/>
    <property type="match status" value="1"/>
</dbReference>
<keyword evidence="8 13" id="KW-1208">Phospholipid metabolism</keyword>
<feature type="binding site" evidence="16">
    <location>
        <position position="140"/>
    </location>
    <ligand>
        <name>NAD(+)</name>
        <dbReference type="ChEBI" id="CHEBI:57540"/>
    </ligand>
</feature>
<keyword evidence="13" id="KW-0963">Cytoplasm</keyword>
<dbReference type="EC" id="1.1.1.94" evidence="10 13"/>
<dbReference type="GO" id="GO:0006650">
    <property type="term" value="P:glycerophospholipid metabolic process"/>
    <property type="evidence" value="ECO:0007669"/>
    <property type="project" value="UniProtKB-UniRule"/>
</dbReference>
<accession>A0A1J0KVC3</accession>
<protein>
    <recommendedName>
        <fullName evidence="11 13">Glycerol-3-phosphate dehydrogenase [NAD(P)+]</fullName>
        <ecNumber evidence="10 13">1.1.1.94</ecNumber>
    </recommendedName>
    <alternativeName>
        <fullName evidence="13">NAD(P)(+)-dependent glycerol-3-phosphate dehydrogenase</fullName>
    </alternativeName>
    <alternativeName>
        <fullName evidence="12 13">NAD(P)H-dependent dihydroxyacetone-phosphate reductase</fullName>
    </alternativeName>
</protein>
<dbReference type="GO" id="GO:0008654">
    <property type="term" value="P:phospholipid biosynthetic process"/>
    <property type="evidence" value="ECO:0007669"/>
    <property type="project" value="UniProtKB-KW"/>
</dbReference>
<dbReference type="SUPFAM" id="SSF51735">
    <property type="entry name" value="NAD(P)-binding Rossmann-fold domains"/>
    <property type="match status" value="1"/>
</dbReference>
<dbReference type="Pfam" id="PF07479">
    <property type="entry name" value="NAD_Gly3P_dh_C"/>
    <property type="match status" value="1"/>
</dbReference>
<dbReference type="PRINTS" id="PR00077">
    <property type="entry name" value="GPDHDRGNASE"/>
</dbReference>
<dbReference type="Gene3D" id="1.10.1040.10">
    <property type="entry name" value="N-(1-d-carboxylethyl)-l-norvaline Dehydrogenase, domain 2"/>
    <property type="match status" value="1"/>
</dbReference>
<organism evidence="21 22">
    <name type="scientific">Francisella frigiditurris</name>
    <dbReference type="NCBI Taxonomy" id="1542390"/>
    <lineage>
        <taxon>Bacteria</taxon>
        <taxon>Pseudomonadati</taxon>
        <taxon>Pseudomonadota</taxon>
        <taxon>Gammaproteobacteria</taxon>
        <taxon>Thiotrichales</taxon>
        <taxon>Francisellaceae</taxon>
        <taxon>Francisella</taxon>
    </lineage>
</organism>
<feature type="domain" description="Glycerol-3-phosphate dehydrogenase NAD-dependent C-terminal" evidence="20">
    <location>
        <begin position="180"/>
        <end position="320"/>
    </location>
</feature>
<dbReference type="PANTHER" id="PTHR11728">
    <property type="entry name" value="GLYCEROL-3-PHOSPHATE DEHYDROGENASE"/>
    <property type="match status" value="1"/>
</dbReference>
<feature type="signal peptide" evidence="18">
    <location>
        <begin position="1"/>
        <end position="18"/>
    </location>
</feature>
<feature type="binding site" evidence="13">
    <location>
        <position position="256"/>
    </location>
    <ligand>
        <name>sn-glycerol 3-phosphate</name>
        <dbReference type="ChEBI" id="CHEBI:57597"/>
    </ligand>
</feature>
<dbReference type="OrthoDB" id="9812273at2"/>
<feature type="binding site" evidence="13">
    <location>
        <position position="191"/>
    </location>
    <ligand>
        <name>sn-glycerol 3-phosphate</name>
        <dbReference type="ChEBI" id="CHEBI:57597"/>
    </ligand>
</feature>
<feature type="binding site" evidence="13">
    <location>
        <position position="281"/>
    </location>
    <ligand>
        <name>NADPH</name>
        <dbReference type="ChEBI" id="CHEBI:57783"/>
    </ligand>
</feature>
<comment type="catalytic activity">
    <reaction evidence="13">
        <text>sn-glycerol 3-phosphate + NAD(+) = dihydroxyacetone phosphate + NADH + H(+)</text>
        <dbReference type="Rhea" id="RHEA:11092"/>
        <dbReference type="ChEBI" id="CHEBI:15378"/>
        <dbReference type="ChEBI" id="CHEBI:57540"/>
        <dbReference type="ChEBI" id="CHEBI:57597"/>
        <dbReference type="ChEBI" id="CHEBI:57642"/>
        <dbReference type="ChEBI" id="CHEBI:57945"/>
        <dbReference type="EC" id="1.1.1.94"/>
    </reaction>
</comment>
<comment type="catalytic activity">
    <reaction evidence="9">
        <text>sn-glycerol 3-phosphate + NADP(+) = dihydroxyacetone phosphate + NADPH + H(+)</text>
        <dbReference type="Rhea" id="RHEA:11096"/>
        <dbReference type="ChEBI" id="CHEBI:15378"/>
        <dbReference type="ChEBI" id="CHEBI:57597"/>
        <dbReference type="ChEBI" id="CHEBI:57642"/>
        <dbReference type="ChEBI" id="CHEBI:57783"/>
        <dbReference type="ChEBI" id="CHEBI:58349"/>
        <dbReference type="EC" id="1.1.1.94"/>
    </reaction>
    <physiologicalReaction direction="right-to-left" evidence="9">
        <dbReference type="Rhea" id="RHEA:11098"/>
    </physiologicalReaction>
</comment>
<dbReference type="Pfam" id="PF01210">
    <property type="entry name" value="NAD_Gly3P_dh_N"/>
    <property type="match status" value="1"/>
</dbReference>
<dbReference type="UniPathway" id="UPA00940"/>
<evidence type="ECO:0000256" key="7">
    <source>
        <dbReference type="ARBA" id="ARBA00023209"/>
    </source>
</evidence>
<feature type="binding site" evidence="13">
    <location>
        <position position="255"/>
    </location>
    <ligand>
        <name>NADPH</name>
        <dbReference type="ChEBI" id="CHEBI:57783"/>
    </ligand>
</feature>
<evidence type="ECO:0000256" key="13">
    <source>
        <dbReference type="HAMAP-Rule" id="MF_00394"/>
    </source>
</evidence>
<dbReference type="Proteomes" id="UP000182521">
    <property type="component" value="Chromosome"/>
</dbReference>
<keyword evidence="6 13" id="KW-0443">Lipid metabolism</keyword>
<feature type="binding site" evidence="13">
    <location>
        <position position="254"/>
    </location>
    <ligand>
        <name>sn-glycerol 3-phosphate</name>
        <dbReference type="ChEBI" id="CHEBI:57597"/>
    </ligand>
</feature>
<dbReference type="InterPro" id="IPR006109">
    <property type="entry name" value="G3P_DH_NAD-dep_C"/>
</dbReference>
<feature type="active site" description="Proton acceptor" evidence="13 14">
    <location>
        <position position="191"/>
    </location>
</feature>
<evidence type="ECO:0000256" key="10">
    <source>
        <dbReference type="ARBA" id="ARBA00066687"/>
    </source>
</evidence>
<dbReference type="GO" id="GO:0046167">
    <property type="term" value="P:glycerol-3-phosphate biosynthetic process"/>
    <property type="evidence" value="ECO:0007669"/>
    <property type="project" value="UniProtKB-UniRule"/>
</dbReference>
<feature type="chain" id="PRO_5009614111" description="Glycerol-3-phosphate dehydrogenase [NAD(P)+]" evidence="18">
    <location>
        <begin position="19"/>
        <end position="331"/>
    </location>
</feature>
<keyword evidence="5 13" id="KW-0520">NAD</keyword>
<feature type="binding site" evidence="16">
    <location>
        <begin position="9"/>
        <end position="14"/>
    </location>
    <ligand>
        <name>NAD(+)</name>
        <dbReference type="ChEBI" id="CHEBI:57540"/>
    </ligand>
</feature>
<evidence type="ECO:0000256" key="14">
    <source>
        <dbReference type="PIRSR" id="PIRSR000114-1"/>
    </source>
</evidence>
<comment type="similarity">
    <text evidence="1 13 17">Belongs to the NAD-dependent glycerol-3-phosphate dehydrogenase family.</text>
</comment>
<name>A0A1J0KVC3_9GAMM</name>
<evidence type="ECO:0000256" key="12">
    <source>
        <dbReference type="ARBA" id="ARBA00080511"/>
    </source>
</evidence>
<feature type="binding site" evidence="13">
    <location>
        <position position="255"/>
    </location>
    <ligand>
        <name>sn-glycerol 3-phosphate</name>
        <dbReference type="ChEBI" id="CHEBI:57597"/>
    </ligand>
</feature>
<keyword evidence="18" id="KW-0732">Signal</keyword>
<evidence type="ECO:0000256" key="17">
    <source>
        <dbReference type="RuleBase" id="RU000437"/>
    </source>
</evidence>
<dbReference type="GO" id="GO:0141153">
    <property type="term" value="F:glycerol-3-phosphate dehydrogenase (NADP+) activity"/>
    <property type="evidence" value="ECO:0007669"/>
    <property type="project" value="RHEA"/>
</dbReference>
<reference evidence="22" key="1">
    <citation type="submission" date="2014-10" db="EMBL/GenBank/DDBJ databases">
        <authorList>
            <person name="Kuske C.R."/>
            <person name="Challacombe J.F."/>
            <person name="Daligault H.E."/>
            <person name="Davenport K.W."/>
            <person name="Johnson S.L."/>
            <person name="Siddaramappa S."/>
            <person name="Petersen J.M."/>
        </authorList>
    </citation>
    <scope>NUCLEOTIDE SEQUENCE [LARGE SCALE GENOMIC DNA]</scope>
    <source>
        <strain evidence="22">CA97-1460</strain>
    </source>
</reference>
<dbReference type="PROSITE" id="PS00957">
    <property type="entry name" value="NAD_G3PDH"/>
    <property type="match status" value="1"/>
</dbReference>
<dbReference type="AlphaFoldDB" id="A0A1J0KVC3"/>
<feature type="binding site" evidence="13">
    <location>
        <position position="108"/>
    </location>
    <ligand>
        <name>NADPH</name>
        <dbReference type="ChEBI" id="CHEBI:57783"/>
    </ligand>
</feature>
<dbReference type="GO" id="GO:0051287">
    <property type="term" value="F:NAD binding"/>
    <property type="evidence" value="ECO:0007669"/>
    <property type="project" value="InterPro"/>
</dbReference>
<evidence type="ECO:0000256" key="18">
    <source>
        <dbReference type="SAM" id="SignalP"/>
    </source>
</evidence>
<dbReference type="RefSeq" id="WP_071663682.1">
    <property type="nucleotide sequence ID" value="NZ_CP009654.1"/>
</dbReference>
<dbReference type="InterPro" id="IPR013328">
    <property type="entry name" value="6PGD_dom2"/>
</dbReference>
<sequence>MKKNILVLGAGSWGTALALQLAYAGHKVNISSWKKEHNEQMLANKNNAKYIPSIEKFPNNLEATVDWKSSINNFDEILVAAPSSGFKSTLQELKGFIKPHQGIISATKGFCHQSYKLLNEIAKEFLPDTNFAILTGPSFAKEVANKLPTAVVIASEDIEYAKKIQQLFSSETFRCYTTSDIIGAQVGGAVKNVLAIAAGISAGMNFGVNAHAALITRGLAEMKRLGLKLGAKEETFLGLSCLGDLLLTCSDNQSRNRRFGLYVGQGHKIEEALAMVNNVVEGYLTAEVVYQLAKINNVEMPIATATYRALYNKEDPKTIVKELMLRELKSE</sequence>
<evidence type="ECO:0000256" key="3">
    <source>
        <dbReference type="ARBA" id="ARBA00022857"/>
    </source>
</evidence>